<dbReference type="EMBL" id="KZ613817">
    <property type="protein sequence ID" value="PMD58711.1"/>
    <property type="molecule type" value="Genomic_DNA"/>
</dbReference>
<gene>
    <name evidence="2" type="ORF">K444DRAFT_415280</name>
</gene>
<protein>
    <submittedName>
        <fullName evidence="2">Uncharacterized protein</fullName>
    </submittedName>
</protein>
<evidence type="ECO:0000313" key="2">
    <source>
        <dbReference type="EMBL" id="PMD58711.1"/>
    </source>
</evidence>
<evidence type="ECO:0000256" key="1">
    <source>
        <dbReference type="SAM" id="MobiDB-lite"/>
    </source>
</evidence>
<dbReference type="Proteomes" id="UP000235371">
    <property type="component" value="Unassembled WGS sequence"/>
</dbReference>
<dbReference type="RefSeq" id="XP_024735615.1">
    <property type="nucleotide sequence ID" value="XM_024872654.1"/>
</dbReference>
<feature type="region of interest" description="Disordered" evidence="1">
    <location>
        <begin position="569"/>
        <end position="618"/>
    </location>
</feature>
<evidence type="ECO:0000313" key="3">
    <source>
        <dbReference type="Proteomes" id="UP000235371"/>
    </source>
</evidence>
<reference evidence="2 3" key="1">
    <citation type="submission" date="2016-04" db="EMBL/GenBank/DDBJ databases">
        <title>A degradative enzymes factory behind the ericoid mycorrhizal symbiosis.</title>
        <authorList>
            <consortium name="DOE Joint Genome Institute"/>
            <person name="Martino E."/>
            <person name="Morin E."/>
            <person name="Grelet G."/>
            <person name="Kuo A."/>
            <person name="Kohler A."/>
            <person name="Daghino S."/>
            <person name="Barry K."/>
            <person name="Choi C."/>
            <person name="Cichocki N."/>
            <person name="Clum A."/>
            <person name="Copeland A."/>
            <person name="Hainaut M."/>
            <person name="Haridas S."/>
            <person name="Labutti K."/>
            <person name="Lindquist E."/>
            <person name="Lipzen A."/>
            <person name="Khouja H.-R."/>
            <person name="Murat C."/>
            <person name="Ohm R."/>
            <person name="Olson A."/>
            <person name="Spatafora J."/>
            <person name="Veneault-Fourrey C."/>
            <person name="Henrissat B."/>
            <person name="Grigoriev I."/>
            <person name="Martin F."/>
            <person name="Perotto S."/>
        </authorList>
    </citation>
    <scope>NUCLEOTIDE SEQUENCE [LARGE SCALE GENOMIC DNA]</scope>
    <source>
        <strain evidence="2 3">E</strain>
    </source>
</reference>
<dbReference type="InParanoid" id="A0A2J6T6Q9"/>
<keyword evidence="3" id="KW-1185">Reference proteome</keyword>
<accession>A0A2J6T6Q9</accession>
<proteinExistence type="predicted"/>
<organism evidence="2 3">
    <name type="scientific">Hyaloscypha bicolor E</name>
    <dbReference type="NCBI Taxonomy" id="1095630"/>
    <lineage>
        <taxon>Eukaryota</taxon>
        <taxon>Fungi</taxon>
        <taxon>Dikarya</taxon>
        <taxon>Ascomycota</taxon>
        <taxon>Pezizomycotina</taxon>
        <taxon>Leotiomycetes</taxon>
        <taxon>Helotiales</taxon>
        <taxon>Hyaloscyphaceae</taxon>
        <taxon>Hyaloscypha</taxon>
        <taxon>Hyaloscypha bicolor</taxon>
    </lineage>
</organism>
<dbReference type="GeneID" id="36580734"/>
<feature type="compositionally biased region" description="Acidic residues" evidence="1">
    <location>
        <begin position="599"/>
        <end position="618"/>
    </location>
</feature>
<sequence length="618" mass="70442">MESHDSKSTMPTEETKRIEGFSIAELQAELARRRQIENAPLSQLESLKPAEEKEKCYFLRTIPLEVRNQIYGYLLTSDILASSKSIYRRHVTTATLDPLSYGLYPDILYTGRQAYEEASAVLYGGKNTFIIDCQIERVAASPLFRSSSAIGTNNYTRLHYQHIPLLAAIKKVKSWKLIIGTAREMSELPSTTSFVYFCRAICDARPAPASLLIEIIPKRLRFSYNYLEDSSLEGYYHPVQQVLEPLKMLRNIAKLKFGVVIGDELPLYEGAGIPNASSIDHNYLCPLLEAKFKSLVEGDSKVAHLWKMYGNLLAYAQAFERSPVFQDAMKSDYGEARKRLNPSHSPARDPDREYPWKKKGLFKYGQVFHTVEDMLEHASFASETGDKRSFKAARQAVLEYLEPQYLRMLAASAAVTEFIKAEKRHGGLFQADLTAADCAIHRSKEFGEVFILLQDYAESLKRDLTRETRIEIAIRRLQWEKAYAVDCRKLILEVLDHLVQSRVPADNLWFIRSSKLCVDELDLQYLSIRKARKAVFADDPVGKIQPLGKSLDDWAQPWRSDQHVNWTVNEPDLEPWGGPIRDAMSETSYESDWKSDSIDFSDEDMSGDNDSDDEFGGE</sequence>
<dbReference type="OrthoDB" id="62952at2759"/>
<dbReference type="AlphaFoldDB" id="A0A2J6T6Q9"/>
<name>A0A2J6T6Q9_9HELO</name>